<dbReference type="InterPro" id="IPR050555">
    <property type="entry name" value="Bact_Solute-Bind_Prot2"/>
</dbReference>
<dbReference type="InterPro" id="IPR025997">
    <property type="entry name" value="SBP_2_dom"/>
</dbReference>
<comment type="similarity">
    <text evidence="2">Belongs to the bacterial solute-binding protein 2 family.</text>
</comment>
<dbReference type="SUPFAM" id="SSF53822">
    <property type="entry name" value="Periplasmic binding protein-like I"/>
    <property type="match status" value="1"/>
</dbReference>
<reference evidence="6" key="1">
    <citation type="journal article" date="2019" name="Int. J. Syst. Evol. Microbiol.">
        <title>The Global Catalogue of Microorganisms (GCM) 10K type strain sequencing project: providing services to taxonomists for standard genome sequencing and annotation.</title>
        <authorList>
            <consortium name="The Broad Institute Genomics Platform"/>
            <consortium name="The Broad Institute Genome Sequencing Center for Infectious Disease"/>
            <person name="Wu L."/>
            <person name="Ma J."/>
        </authorList>
    </citation>
    <scope>NUCLEOTIDE SEQUENCE [LARGE SCALE GENOMIC DNA]</scope>
    <source>
        <strain evidence="6">ICMP 19515</strain>
    </source>
</reference>
<dbReference type="Gene3D" id="3.40.50.2300">
    <property type="match status" value="2"/>
</dbReference>
<evidence type="ECO:0000256" key="3">
    <source>
        <dbReference type="SAM" id="SignalP"/>
    </source>
</evidence>
<dbReference type="InterPro" id="IPR028082">
    <property type="entry name" value="Peripla_BP_I"/>
</dbReference>
<dbReference type="PANTHER" id="PTHR30036">
    <property type="entry name" value="D-XYLOSE-BINDING PERIPLASMIC PROTEIN"/>
    <property type="match status" value="1"/>
</dbReference>
<organism evidence="5 6">
    <name type="scientific">Mesorhizobium cantuariense</name>
    <dbReference type="NCBI Taxonomy" id="1300275"/>
    <lineage>
        <taxon>Bacteria</taxon>
        <taxon>Pseudomonadati</taxon>
        <taxon>Pseudomonadota</taxon>
        <taxon>Alphaproteobacteria</taxon>
        <taxon>Hyphomicrobiales</taxon>
        <taxon>Phyllobacteriaceae</taxon>
        <taxon>Mesorhizobium</taxon>
    </lineage>
</organism>
<comment type="caution">
    <text evidence="5">The sequence shown here is derived from an EMBL/GenBank/DDBJ whole genome shotgun (WGS) entry which is preliminary data.</text>
</comment>
<feature type="signal peptide" evidence="3">
    <location>
        <begin position="1"/>
        <end position="21"/>
    </location>
</feature>
<proteinExistence type="inferred from homology"/>
<comment type="subcellular location">
    <subcellularLocation>
        <location evidence="1">Periplasm</location>
    </subcellularLocation>
</comment>
<keyword evidence="6" id="KW-1185">Reference proteome</keyword>
<dbReference type="EMBL" id="JBHRVD010000001">
    <property type="protein sequence ID" value="MFC3323670.1"/>
    <property type="molecule type" value="Genomic_DNA"/>
</dbReference>
<evidence type="ECO:0000313" key="5">
    <source>
        <dbReference type="EMBL" id="MFC3323670.1"/>
    </source>
</evidence>
<sequence length="362" mass="38771">MKKLIAAGAIALVTTSLTASAMAEDLDAFNARATKITEDATKTQTATPPNSGPAIAKNKTIVIIPCSMGAEGCARVARSTQEAATVVGWKSVLIDGGGDLSTIANAIRKAISIHADGISIMAVDAKQVQGALKEARAAGIKIVSAASANQDGLYDTVNPSQDASVEAGYAIAAQAYQQNGRKLWALEMNDREFAIVQWWLSGVEKFMKECAEAGGDCKMLGTDNFLVGDLTTRLPDQTVALVRNHPDYNYLFAGYDAALNFMIKGLHAAGLDKQGHSAGFDGNLANLDFIRKDGYQDASLANAMEWYGYEHVDQLNRLFNNQPVVPTAIRFKVINKGNAPEKGGWVGDVDFKSFYRQAWGVK</sequence>
<protein>
    <submittedName>
        <fullName evidence="5">Substrate-binding domain-containing protein</fullName>
    </submittedName>
</protein>
<dbReference type="PANTHER" id="PTHR30036:SF7">
    <property type="entry name" value="ABC TRANSPORTER PERIPLASMIC-BINDING PROTEIN YPHF"/>
    <property type="match status" value="1"/>
</dbReference>
<dbReference type="Pfam" id="PF13407">
    <property type="entry name" value="Peripla_BP_4"/>
    <property type="match status" value="1"/>
</dbReference>
<gene>
    <name evidence="5" type="ORF">ACFOJ9_18130</name>
</gene>
<feature type="domain" description="Periplasmic binding protein" evidence="4">
    <location>
        <begin position="61"/>
        <end position="321"/>
    </location>
</feature>
<feature type="chain" id="PRO_5045140949" evidence="3">
    <location>
        <begin position="22"/>
        <end position="362"/>
    </location>
</feature>
<accession>A0ABV7MP72</accession>
<evidence type="ECO:0000259" key="4">
    <source>
        <dbReference type="Pfam" id="PF13407"/>
    </source>
</evidence>
<dbReference type="Proteomes" id="UP001595648">
    <property type="component" value="Unassembled WGS sequence"/>
</dbReference>
<evidence type="ECO:0000256" key="1">
    <source>
        <dbReference type="ARBA" id="ARBA00004418"/>
    </source>
</evidence>
<dbReference type="RefSeq" id="WP_378980272.1">
    <property type="nucleotide sequence ID" value="NZ_JBHRVD010000001.1"/>
</dbReference>
<evidence type="ECO:0000313" key="6">
    <source>
        <dbReference type="Proteomes" id="UP001595648"/>
    </source>
</evidence>
<keyword evidence="3" id="KW-0732">Signal</keyword>
<name>A0ABV7MP72_9HYPH</name>
<evidence type="ECO:0000256" key="2">
    <source>
        <dbReference type="ARBA" id="ARBA00007639"/>
    </source>
</evidence>